<organism evidence="1 2">
    <name type="scientific">Rhizoctonia solani</name>
    <dbReference type="NCBI Taxonomy" id="456999"/>
    <lineage>
        <taxon>Eukaryota</taxon>
        <taxon>Fungi</taxon>
        <taxon>Dikarya</taxon>
        <taxon>Basidiomycota</taxon>
        <taxon>Agaricomycotina</taxon>
        <taxon>Agaricomycetes</taxon>
        <taxon>Cantharellales</taxon>
        <taxon>Ceratobasidiaceae</taxon>
        <taxon>Rhizoctonia</taxon>
    </lineage>
</organism>
<evidence type="ECO:0000313" key="1">
    <source>
        <dbReference type="EMBL" id="CAE6494042.1"/>
    </source>
</evidence>
<protein>
    <recommendedName>
        <fullName evidence="3">F-box domain-containing protein</fullName>
    </recommendedName>
</protein>
<reference evidence="1" key="1">
    <citation type="submission" date="2021-01" db="EMBL/GenBank/DDBJ databases">
        <authorList>
            <person name="Kaushik A."/>
        </authorList>
    </citation>
    <scope>NUCLEOTIDE SEQUENCE</scope>
    <source>
        <strain evidence="1">AG1-1A</strain>
    </source>
</reference>
<accession>A0A8H3CRV9</accession>
<dbReference type="EMBL" id="CAJMWR010004307">
    <property type="protein sequence ID" value="CAE6494042.1"/>
    <property type="molecule type" value="Genomic_DNA"/>
</dbReference>
<evidence type="ECO:0008006" key="3">
    <source>
        <dbReference type="Google" id="ProtNLM"/>
    </source>
</evidence>
<dbReference type="Proteomes" id="UP000663840">
    <property type="component" value="Unassembled WGS sequence"/>
</dbReference>
<comment type="caution">
    <text evidence="1">The sequence shown here is derived from an EMBL/GenBank/DDBJ whole genome shotgun (WGS) entry which is preliminary data.</text>
</comment>
<proteinExistence type="predicted"/>
<dbReference type="AlphaFoldDB" id="A0A8H3CRV9"/>
<sequence length="232" mass="26709">MILPNSAGGYGLRWIPRLDDATTRQLSRSSITILYLWTSKSANILAMRAAIRAQILTDFPIEVLVSMLHHCHYITILRFSMTCRKAYKVLRESISLQLHIELEVNGLEIASIDQSSNAGPDYRSILRELKGYQDAWVNLRFEPEPIKHLSRLEGHRLHKLRHQTHFGAFYQPTHENDGASRYSGPFDHIQIAKLDSLAAPIALRFSKFHKFTVDPKQDLIILVEYDTWFALL</sequence>
<gene>
    <name evidence="1" type="ORF">RDB_LOCUS151824</name>
</gene>
<evidence type="ECO:0000313" key="2">
    <source>
        <dbReference type="Proteomes" id="UP000663840"/>
    </source>
</evidence>
<name>A0A8H3CRV9_9AGAM</name>